<comment type="function">
    <text evidence="1">Rubredoxin is a small nonheme, iron protein lacking acid-labile sulfide. Its single Fe, chelated to 4 Cys, functions as an electron acceptor and may also stabilize the conformation of the molecule.</text>
</comment>
<evidence type="ECO:0000256" key="3">
    <source>
        <dbReference type="ARBA" id="ARBA00022723"/>
    </source>
</evidence>
<dbReference type="PROSITE" id="PS50903">
    <property type="entry name" value="RUBREDOXIN_LIKE"/>
    <property type="match status" value="1"/>
</dbReference>
<dbReference type="GO" id="GO:0005506">
    <property type="term" value="F:iron ion binding"/>
    <property type="evidence" value="ECO:0007669"/>
    <property type="project" value="InterPro"/>
</dbReference>
<dbReference type="SUPFAM" id="SSF57802">
    <property type="entry name" value="Rubredoxin-like"/>
    <property type="match status" value="1"/>
</dbReference>
<evidence type="ECO:0000256" key="4">
    <source>
        <dbReference type="ARBA" id="ARBA00022982"/>
    </source>
</evidence>
<dbReference type="PROSITE" id="PS00202">
    <property type="entry name" value="RUBREDOXIN"/>
    <property type="match status" value="1"/>
</dbReference>
<dbReference type="InterPro" id="IPR018527">
    <property type="entry name" value="Rubredoxin_Fe_BS"/>
</dbReference>
<dbReference type="AlphaFoldDB" id="A0A8J7W9B6"/>
<dbReference type="InterPro" id="IPR024934">
    <property type="entry name" value="Rubredoxin-like_dom"/>
</dbReference>
<name>A0A8J7W9B6_9EURY</name>
<dbReference type="Proteomes" id="UP000730161">
    <property type="component" value="Unassembled WGS sequence"/>
</dbReference>
<proteinExistence type="predicted"/>
<keyword evidence="8" id="KW-1185">Reference proteome</keyword>
<evidence type="ECO:0000313" key="7">
    <source>
        <dbReference type="EMBL" id="MBR1368598.1"/>
    </source>
</evidence>
<sequence>MDSWKCTICGHVYDAEKEGTPFEELPETWVCPVCAARKALFVKKE</sequence>
<dbReference type="PANTHER" id="PTHR47627">
    <property type="entry name" value="RUBREDOXIN"/>
    <property type="match status" value="1"/>
</dbReference>
<evidence type="ECO:0000256" key="1">
    <source>
        <dbReference type="ARBA" id="ARBA00002360"/>
    </source>
</evidence>
<dbReference type="OrthoDB" id="371635at2157"/>
<dbReference type="Gene3D" id="2.20.28.10">
    <property type="match status" value="1"/>
</dbReference>
<dbReference type="InterPro" id="IPR050526">
    <property type="entry name" value="Rubredoxin_ET"/>
</dbReference>
<gene>
    <name evidence="7" type="ORF">RJ53_03400</name>
</gene>
<dbReference type="GO" id="GO:0009055">
    <property type="term" value="F:electron transfer activity"/>
    <property type="evidence" value="ECO:0007669"/>
    <property type="project" value="TreeGrafter"/>
</dbReference>
<dbReference type="RefSeq" id="WP_211530229.1">
    <property type="nucleotide sequence ID" value="NZ_JWHL01000003.1"/>
</dbReference>
<dbReference type="PANTHER" id="PTHR47627:SF1">
    <property type="entry name" value="RUBREDOXIN-1-RELATED"/>
    <property type="match status" value="1"/>
</dbReference>
<evidence type="ECO:0000259" key="6">
    <source>
        <dbReference type="PROSITE" id="PS50903"/>
    </source>
</evidence>
<reference evidence="7" key="1">
    <citation type="submission" date="2014-12" db="EMBL/GenBank/DDBJ databases">
        <authorList>
            <person name="Huang H.-H."/>
            <person name="Chen S.-C."/>
            <person name="Lai M.-C."/>
        </authorList>
    </citation>
    <scope>NUCLEOTIDE SEQUENCE</scope>
    <source>
        <strain evidence="7">K1F9705b</strain>
    </source>
</reference>
<dbReference type="InterPro" id="IPR024935">
    <property type="entry name" value="Rubredoxin_dom"/>
</dbReference>
<protein>
    <submittedName>
        <fullName evidence="7">Rubredoxin</fullName>
    </submittedName>
</protein>
<keyword evidence="3" id="KW-0479">Metal-binding</keyword>
<comment type="caution">
    <text evidence="7">The sequence shown here is derived from an EMBL/GenBank/DDBJ whole genome shotgun (WGS) entry which is preliminary data.</text>
</comment>
<evidence type="ECO:0000256" key="5">
    <source>
        <dbReference type="ARBA" id="ARBA00023004"/>
    </source>
</evidence>
<evidence type="ECO:0000256" key="2">
    <source>
        <dbReference type="ARBA" id="ARBA00022448"/>
    </source>
</evidence>
<feature type="domain" description="Rubredoxin-like" evidence="6">
    <location>
        <begin position="1"/>
        <end position="44"/>
    </location>
</feature>
<keyword evidence="4" id="KW-0249">Electron transport</keyword>
<evidence type="ECO:0000313" key="8">
    <source>
        <dbReference type="Proteomes" id="UP000730161"/>
    </source>
</evidence>
<dbReference type="EMBL" id="JWHL01000003">
    <property type="protein sequence ID" value="MBR1368598.1"/>
    <property type="molecule type" value="Genomic_DNA"/>
</dbReference>
<keyword evidence="2" id="KW-0813">Transport</keyword>
<dbReference type="Pfam" id="PF00301">
    <property type="entry name" value="Rubredoxin"/>
    <property type="match status" value="1"/>
</dbReference>
<organism evidence="7 8">
    <name type="scientific">Methanocalculus chunghsingensis</name>
    <dbReference type="NCBI Taxonomy" id="156457"/>
    <lineage>
        <taxon>Archaea</taxon>
        <taxon>Methanobacteriati</taxon>
        <taxon>Methanobacteriota</taxon>
        <taxon>Stenosarchaea group</taxon>
        <taxon>Methanomicrobia</taxon>
        <taxon>Methanomicrobiales</taxon>
        <taxon>Methanocalculaceae</taxon>
        <taxon>Methanocalculus</taxon>
    </lineage>
</organism>
<accession>A0A8J7W9B6</accession>
<dbReference type="GO" id="GO:0043448">
    <property type="term" value="P:alkane catabolic process"/>
    <property type="evidence" value="ECO:0007669"/>
    <property type="project" value="TreeGrafter"/>
</dbReference>
<keyword evidence="5" id="KW-0408">Iron</keyword>